<evidence type="ECO:0000313" key="3">
    <source>
        <dbReference type="Proteomes" id="UP001432322"/>
    </source>
</evidence>
<gene>
    <name evidence="2" type="ORF">PFISCL1PPCAC_13008</name>
</gene>
<keyword evidence="1" id="KW-1133">Transmembrane helix</keyword>
<sequence length="145" mass="16681">TSSNIFCSYMRTMEALNFVACFITLRIIHVIDVGNLSYISSCTQVHSARSMGSFKWCIIQIVLMSLLSQQLTLFGPIFLMPILGAYQYIDITGEPFVIHAILSAWILFSFLDFESVLDGFNYRCRVLLNSFYPQYTSPKYWVSRL</sequence>
<organism evidence="2 3">
    <name type="scientific">Pristionchus fissidentatus</name>
    <dbReference type="NCBI Taxonomy" id="1538716"/>
    <lineage>
        <taxon>Eukaryota</taxon>
        <taxon>Metazoa</taxon>
        <taxon>Ecdysozoa</taxon>
        <taxon>Nematoda</taxon>
        <taxon>Chromadorea</taxon>
        <taxon>Rhabditida</taxon>
        <taxon>Rhabditina</taxon>
        <taxon>Diplogasteromorpha</taxon>
        <taxon>Diplogasteroidea</taxon>
        <taxon>Neodiplogasteridae</taxon>
        <taxon>Pristionchus</taxon>
    </lineage>
</organism>
<feature type="transmembrane region" description="Helical" evidence="1">
    <location>
        <begin position="15"/>
        <end position="36"/>
    </location>
</feature>
<reference evidence="2" key="1">
    <citation type="submission" date="2023-10" db="EMBL/GenBank/DDBJ databases">
        <title>Genome assembly of Pristionchus species.</title>
        <authorList>
            <person name="Yoshida K."/>
            <person name="Sommer R.J."/>
        </authorList>
    </citation>
    <scope>NUCLEOTIDE SEQUENCE</scope>
    <source>
        <strain evidence="2">RS5133</strain>
    </source>
</reference>
<feature type="transmembrane region" description="Helical" evidence="1">
    <location>
        <begin position="57"/>
        <end position="84"/>
    </location>
</feature>
<evidence type="ECO:0000313" key="2">
    <source>
        <dbReference type="EMBL" id="GMT21711.1"/>
    </source>
</evidence>
<keyword evidence="1" id="KW-0812">Transmembrane</keyword>
<keyword evidence="3" id="KW-1185">Reference proteome</keyword>
<accession>A0AAV5VT28</accession>
<feature type="non-terminal residue" evidence="2">
    <location>
        <position position="145"/>
    </location>
</feature>
<feature type="transmembrane region" description="Helical" evidence="1">
    <location>
        <begin position="96"/>
        <end position="113"/>
    </location>
</feature>
<keyword evidence="1" id="KW-0472">Membrane</keyword>
<proteinExistence type="predicted"/>
<protein>
    <recommendedName>
        <fullName evidence="4">G protein-coupled receptor</fullName>
    </recommendedName>
</protein>
<dbReference type="EMBL" id="BTSY01000004">
    <property type="protein sequence ID" value="GMT21711.1"/>
    <property type="molecule type" value="Genomic_DNA"/>
</dbReference>
<dbReference type="AlphaFoldDB" id="A0AAV5VT28"/>
<feature type="non-terminal residue" evidence="2">
    <location>
        <position position="1"/>
    </location>
</feature>
<name>A0AAV5VT28_9BILA</name>
<dbReference type="Proteomes" id="UP001432322">
    <property type="component" value="Unassembled WGS sequence"/>
</dbReference>
<evidence type="ECO:0000256" key="1">
    <source>
        <dbReference type="SAM" id="Phobius"/>
    </source>
</evidence>
<evidence type="ECO:0008006" key="4">
    <source>
        <dbReference type="Google" id="ProtNLM"/>
    </source>
</evidence>
<comment type="caution">
    <text evidence="2">The sequence shown here is derived from an EMBL/GenBank/DDBJ whole genome shotgun (WGS) entry which is preliminary data.</text>
</comment>